<keyword evidence="2" id="KW-0805">Transcription regulation</keyword>
<comment type="similarity">
    <text evidence="1">Belongs to the LysR transcriptional regulatory family.</text>
</comment>
<dbReference type="PANTHER" id="PTHR30419:SF8">
    <property type="entry name" value="NITROGEN ASSIMILATION TRANSCRIPTIONAL ACTIVATOR-RELATED"/>
    <property type="match status" value="1"/>
</dbReference>
<evidence type="ECO:0000256" key="3">
    <source>
        <dbReference type="ARBA" id="ARBA00023125"/>
    </source>
</evidence>
<keyword evidence="3" id="KW-0238">DNA-binding</keyword>
<evidence type="ECO:0000313" key="7">
    <source>
        <dbReference type="Proteomes" id="UP000481643"/>
    </source>
</evidence>
<dbReference type="Proteomes" id="UP000481643">
    <property type="component" value="Unassembled WGS sequence"/>
</dbReference>
<dbReference type="PANTHER" id="PTHR30419">
    <property type="entry name" value="HTH-TYPE TRANSCRIPTIONAL REGULATOR YBHD"/>
    <property type="match status" value="1"/>
</dbReference>
<evidence type="ECO:0000256" key="4">
    <source>
        <dbReference type="ARBA" id="ARBA00023163"/>
    </source>
</evidence>
<dbReference type="RefSeq" id="WP_151654472.1">
    <property type="nucleotide sequence ID" value="NZ_WBVX01000062.1"/>
</dbReference>
<dbReference type="PROSITE" id="PS50931">
    <property type="entry name" value="HTH_LYSR"/>
    <property type="match status" value="1"/>
</dbReference>
<dbReference type="CDD" id="cd05466">
    <property type="entry name" value="PBP2_LTTR_substrate"/>
    <property type="match status" value="1"/>
</dbReference>
<dbReference type="FunFam" id="1.10.10.10:FF:000001">
    <property type="entry name" value="LysR family transcriptional regulator"/>
    <property type="match status" value="1"/>
</dbReference>
<dbReference type="GO" id="GO:0003677">
    <property type="term" value="F:DNA binding"/>
    <property type="evidence" value="ECO:0007669"/>
    <property type="project" value="UniProtKB-KW"/>
</dbReference>
<proteinExistence type="inferred from homology"/>
<organism evidence="6 7">
    <name type="scientific">Brucella tritici</name>
    <dbReference type="NCBI Taxonomy" id="94626"/>
    <lineage>
        <taxon>Bacteria</taxon>
        <taxon>Pseudomonadati</taxon>
        <taxon>Pseudomonadota</taxon>
        <taxon>Alphaproteobacteria</taxon>
        <taxon>Hyphomicrobiales</taxon>
        <taxon>Brucellaceae</taxon>
        <taxon>Brucella/Ochrobactrum group</taxon>
        <taxon>Brucella</taxon>
    </lineage>
</organism>
<dbReference type="GO" id="GO:0003700">
    <property type="term" value="F:DNA-binding transcription factor activity"/>
    <property type="evidence" value="ECO:0007669"/>
    <property type="project" value="InterPro"/>
</dbReference>
<protein>
    <submittedName>
        <fullName evidence="6">LysR family transcriptional regulator</fullName>
    </submittedName>
</protein>
<dbReference type="InterPro" id="IPR036388">
    <property type="entry name" value="WH-like_DNA-bd_sf"/>
</dbReference>
<evidence type="ECO:0000313" key="6">
    <source>
        <dbReference type="EMBL" id="KAB2674737.1"/>
    </source>
</evidence>
<accession>A0A6L3Y662</accession>
<feature type="domain" description="HTH lysR-type" evidence="5">
    <location>
        <begin position="3"/>
        <end position="60"/>
    </location>
</feature>
<keyword evidence="4" id="KW-0804">Transcription</keyword>
<dbReference type="SUPFAM" id="SSF46785">
    <property type="entry name" value="Winged helix' DNA-binding domain"/>
    <property type="match status" value="1"/>
</dbReference>
<dbReference type="InterPro" id="IPR005119">
    <property type="entry name" value="LysR_subst-bd"/>
</dbReference>
<dbReference type="PRINTS" id="PR00039">
    <property type="entry name" value="HTHLYSR"/>
</dbReference>
<sequence>MDVTIRQLRVFQKIAICRNFRIASEQLSISQPALSIAIKRFEDGLGATLLDRTTRRVSLTKEGEWVAAIADRVLSDFDRTIGELRRGLKDRGRQVTIAVSVTSIIPVFFPSLLKEVSRTRPDLKVRVLSGLSSEVRKRVEIGEADLGIVSTCEQEGIFTHQELMHDPLVMIGRNDMAIMAERSPVSPSQVRGQSIIAWAEGGGMRQIIDRDPELKAAMQQASYELSDWQAIEGMICEGMGISIVPRLVAELVRKGSIGFREIEGHRIGRDVFLISKRDTALPAAAITLKALLERYVSETNLR</sequence>
<dbReference type="InterPro" id="IPR050950">
    <property type="entry name" value="HTH-type_LysR_regulators"/>
</dbReference>
<dbReference type="SUPFAM" id="SSF53850">
    <property type="entry name" value="Periplasmic binding protein-like II"/>
    <property type="match status" value="1"/>
</dbReference>
<dbReference type="EMBL" id="WBVX01000062">
    <property type="protein sequence ID" value="KAB2674737.1"/>
    <property type="molecule type" value="Genomic_DNA"/>
</dbReference>
<comment type="caution">
    <text evidence="6">The sequence shown here is derived from an EMBL/GenBank/DDBJ whole genome shotgun (WGS) entry which is preliminary data.</text>
</comment>
<gene>
    <name evidence="6" type="ORF">F9L08_28315</name>
</gene>
<dbReference type="Pfam" id="PF03466">
    <property type="entry name" value="LysR_substrate"/>
    <property type="match status" value="1"/>
</dbReference>
<dbReference type="Gene3D" id="3.40.190.10">
    <property type="entry name" value="Periplasmic binding protein-like II"/>
    <property type="match status" value="2"/>
</dbReference>
<dbReference type="Gene3D" id="1.10.10.10">
    <property type="entry name" value="Winged helix-like DNA-binding domain superfamily/Winged helix DNA-binding domain"/>
    <property type="match status" value="1"/>
</dbReference>
<name>A0A6L3Y662_9HYPH</name>
<evidence type="ECO:0000256" key="2">
    <source>
        <dbReference type="ARBA" id="ARBA00023015"/>
    </source>
</evidence>
<evidence type="ECO:0000259" key="5">
    <source>
        <dbReference type="PROSITE" id="PS50931"/>
    </source>
</evidence>
<evidence type="ECO:0000256" key="1">
    <source>
        <dbReference type="ARBA" id="ARBA00009437"/>
    </source>
</evidence>
<dbReference type="InterPro" id="IPR036390">
    <property type="entry name" value="WH_DNA-bd_sf"/>
</dbReference>
<dbReference type="AlphaFoldDB" id="A0A6L3Y662"/>
<dbReference type="GO" id="GO:0005829">
    <property type="term" value="C:cytosol"/>
    <property type="evidence" value="ECO:0007669"/>
    <property type="project" value="TreeGrafter"/>
</dbReference>
<dbReference type="Pfam" id="PF00126">
    <property type="entry name" value="HTH_1"/>
    <property type="match status" value="1"/>
</dbReference>
<reference evidence="6 7" key="1">
    <citation type="submission" date="2019-09" db="EMBL/GenBank/DDBJ databases">
        <title>Taxonomic organization of the family Brucellaceae based on a phylogenomic approach.</title>
        <authorList>
            <person name="Leclercq S."/>
            <person name="Cloeckaert A."/>
            <person name="Zygmunt M.S."/>
        </authorList>
    </citation>
    <scope>NUCLEOTIDE SEQUENCE [LARGE SCALE GENOMIC DNA]</scope>
    <source>
        <strain evidence="6 7">WS1830</strain>
    </source>
</reference>
<dbReference type="InterPro" id="IPR000847">
    <property type="entry name" value="LysR_HTH_N"/>
</dbReference>